<dbReference type="EMBL" id="JAUSRO010000004">
    <property type="protein sequence ID" value="MDP9899119.1"/>
    <property type="molecule type" value="Genomic_DNA"/>
</dbReference>
<feature type="transmembrane region" description="Helical" evidence="1">
    <location>
        <begin position="60"/>
        <end position="77"/>
    </location>
</feature>
<reference evidence="3 4" key="1">
    <citation type="submission" date="2023-07" db="EMBL/GenBank/DDBJ databases">
        <title>Sorghum-associated microbial communities from plants grown in Nebraska, USA.</title>
        <authorList>
            <person name="Schachtman D."/>
        </authorList>
    </citation>
    <scope>NUCLEOTIDE SEQUENCE [LARGE SCALE GENOMIC DNA]</scope>
    <source>
        <strain evidence="3 4">DS1607</strain>
    </source>
</reference>
<evidence type="ECO:0000313" key="3">
    <source>
        <dbReference type="EMBL" id="MDP9899119.1"/>
    </source>
</evidence>
<feature type="transmembrane region" description="Helical" evidence="1">
    <location>
        <begin position="197"/>
        <end position="216"/>
    </location>
</feature>
<dbReference type="Proteomes" id="UP001226867">
    <property type="component" value="Unassembled WGS sequence"/>
</dbReference>
<sequence>MNRSSTPRLLVLTFAFLAIVLLWDLSGLDLPLARLAATPHGFPWRDSRALLLVMHEGPRLLSWLLLFALFVAVRWPVGFLRQVDLPARLQLAATVLVSVLAVSLIKSASSTSCPWDLAEFGGTARHVSHWAWGVADGGPGRCFPAGHASAAFAYLGGWFALRTGAPVAARRWLAVAIVVGFALGLGQQWRGAHYMSHTLWTAWVCWAVGLVIDLGVQAVRRQRARAGLAVVGN</sequence>
<proteinExistence type="predicted"/>
<evidence type="ECO:0000259" key="2">
    <source>
        <dbReference type="Pfam" id="PF01569"/>
    </source>
</evidence>
<dbReference type="InterPro" id="IPR000326">
    <property type="entry name" value="PAP2/HPO"/>
</dbReference>
<keyword evidence="4" id="KW-1185">Reference proteome</keyword>
<keyword evidence="1" id="KW-0472">Membrane</keyword>
<keyword evidence="1" id="KW-1133">Transmembrane helix</keyword>
<keyword evidence="1" id="KW-0812">Transmembrane</keyword>
<comment type="caution">
    <text evidence="3">The sequence shown here is derived from an EMBL/GenBank/DDBJ whole genome shotgun (WGS) entry which is preliminary data.</text>
</comment>
<feature type="domain" description="Phosphatidic acid phosphatase type 2/haloperoxidase" evidence="2">
    <location>
        <begin position="89"/>
        <end position="212"/>
    </location>
</feature>
<evidence type="ECO:0000256" key="1">
    <source>
        <dbReference type="SAM" id="Phobius"/>
    </source>
</evidence>
<dbReference type="SUPFAM" id="SSF48317">
    <property type="entry name" value="Acid phosphatase/Vanadium-dependent haloperoxidase"/>
    <property type="match status" value="1"/>
</dbReference>
<protein>
    <submittedName>
        <fullName evidence="3">Membrane-associated PAP2 superfamily phosphatase</fullName>
    </submittedName>
</protein>
<feature type="transmembrane region" description="Helical" evidence="1">
    <location>
        <begin position="173"/>
        <end position="191"/>
    </location>
</feature>
<dbReference type="InterPro" id="IPR036938">
    <property type="entry name" value="PAP2/HPO_sf"/>
</dbReference>
<dbReference type="Pfam" id="PF01569">
    <property type="entry name" value="PAP2"/>
    <property type="match status" value="1"/>
</dbReference>
<dbReference type="CDD" id="cd03396">
    <property type="entry name" value="PAP2_like_6"/>
    <property type="match status" value="1"/>
</dbReference>
<name>A0ABT9S5F6_9BURK</name>
<organism evidence="3 4">
    <name type="scientific">Variovorax ginsengisoli</name>
    <dbReference type="NCBI Taxonomy" id="363844"/>
    <lineage>
        <taxon>Bacteria</taxon>
        <taxon>Pseudomonadati</taxon>
        <taxon>Pseudomonadota</taxon>
        <taxon>Betaproteobacteria</taxon>
        <taxon>Burkholderiales</taxon>
        <taxon>Comamonadaceae</taxon>
        <taxon>Variovorax</taxon>
    </lineage>
</organism>
<gene>
    <name evidence="3" type="ORF">J2W36_001364</name>
</gene>
<dbReference type="RefSeq" id="WP_307688940.1">
    <property type="nucleotide sequence ID" value="NZ_JAUSRO010000004.1"/>
</dbReference>
<accession>A0ABT9S5F6</accession>
<evidence type="ECO:0000313" key="4">
    <source>
        <dbReference type="Proteomes" id="UP001226867"/>
    </source>
</evidence>